<protein>
    <submittedName>
        <fullName evidence="2">Unannotated protein</fullName>
    </submittedName>
</protein>
<sequence>MSWYPASGLSNTARVLEYSTADSMQSRAAPIAPNTMPNRASLRQLNGPLRPRASGSIASAGRRTSSNTNSPVIDARRDSFFFTVFAVNPGVSVGTTKPLTLSSV</sequence>
<dbReference type="AlphaFoldDB" id="A0A6J7ELH1"/>
<name>A0A6J7ELH1_9ZZZZ</name>
<proteinExistence type="predicted"/>
<feature type="region of interest" description="Disordered" evidence="1">
    <location>
        <begin position="27"/>
        <end position="72"/>
    </location>
</feature>
<dbReference type="EMBL" id="CAFBLX010000031">
    <property type="protein sequence ID" value="CAB4882000.1"/>
    <property type="molecule type" value="Genomic_DNA"/>
</dbReference>
<evidence type="ECO:0000313" key="2">
    <source>
        <dbReference type="EMBL" id="CAB4882000.1"/>
    </source>
</evidence>
<gene>
    <name evidence="2" type="ORF">UFOPK3472_00715</name>
</gene>
<organism evidence="2">
    <name type="scientific">freshwater metagenome</name>
    <dbReference type="NCBI Taxonomy" id="449393"/>
    <lineage>
        <taxon>unclassified sequences</taxon>
        <taxon>metagenomes</taxon>
        <taxon>ecological metagenomes</taxon>
    </lineage>
</organism>
<feature type="compositionally biased region" description="Polar residues" evidence="1">
    <location>
        <begin position="35"/>
        <end position="44"/>
    </location>
</feature>
<evidence type="ECO:0000256" key="1">
    <source>
        <dbReference type="SAM" id="MobiDB-lite"/>
    </source>
</evidence>
<accession>A0A6J7ELH1</accession>
<feature type="compositionally biased region" description="Polar residues" evidence="1">
    <location>
        <begin position="62"/>
        <end position="71"/>
    </location>
</feature>
<reference evidence="2" key="1">
    <citation type="submission" date="2020-05" db="EMBL/GenBank/DDBJ databases">
        <authorList>
            <person name="Chiriac C."/>
            <person name="Salcher M."/>
            <person name="Ghai R."/>
            <person name="Kavagutti S V."/>
        </authorList>
    </citation>
    <scope>NUCLEOTIDE SEQUENCE</scope>
</reference>